<name>A0A5D3FH89_9ACTN</name>
<proteinExistence type="predicted"/>
<protein>
    <submittedName>
        <fullName evidence="2">DUF397 domain-containing protein</fullName>
    </submittedName>
</protein>
<comment type="caution">
    <text evidence="2">The sequence shown here is derived from an EMBL/GenBank/DDBJ whole genome shotgun (WGS) entry which is preliminary data.</text>
</comment>
<dbReference type="AlphaFoldDB" id="A0A5D3FH89"/>
<evidence type="ECO:0000313" key="3">
    <source>
        <dbReference type="Proteomes" id="UP000323505"/>
    </source>
</evidence>
<keyword evidence="3" id="KW-1185">Reference proteome</keyword>
<evidence type="ECO:0000313" key="2">
    <source>
        <dbReference type="EMBL" id="TYK47342.1"/>
    </source>
</evidence>
<dbReference type="Proteomes" id="UP000323505">
    <property type="component" value="Unassembled WGS sequence"/>
</dbReference>
<dbReference type="Pfam" id="PF04149">
    <property type="entry name" value="DUF397"/>
    <property type="match status" value="1"/>
</dbReference>
<accession>A0A5D3FH89</accession>
<dbReference type="EMBL" id="VSRQ01000005">
    <property type="protein sequence ID" value="TYK47342.1"/>
    <property type="molecule type" value="Genomic_DNA"/>
</dbReference>
<organism evidence="2 3">
    <name type="scientific">Actinomadura decatromicini</name>
    <dbReference type="NCBI Taxonomy" id="2604572"/>
    <lineage>
        <taxon>Bacteria</taxon>
        <taxon>Bacillati</taxon>
        <taxon>Actinomycetota</taxon>
        <taxon>Actinomycetes</taxon>
        <taxon>Streptosporangiales</taxon>
        <taxon>Thermomonosporaceae</taxon>
        <taxon>Actinomadura</taxon>
    </lineage>
</organism>
<evidence type="ECO:0000259" key="1">
    <source>
        <dbReference type="Pfam" id="PF04149"/>
    </source>
</evidence>
<gene>
    <name evidence="2" type="ORF">FXF68_23530</name>
</gene>
<dbReference type="InterPro" id="IPR007278">
    <property type="entry name" value="DUF397"/>
</dbReference>
<reference evidence="2 3" key="1">
    <citation type="submission" date="2019-08" db="EMBL/GenBank/DDBJ databases">
        <title>Actinomadura sp. nov. CYP1-5 isolated from mountain soil.</title>
        <authorList>
            <person name="Songsumanus A."/>
            <person name="Kuncharoen N."/>
            <person name="Kudo T."/>
            <person name="Yuki M."/>
            <person name="Igarashi Y."/>
            <person name="Tanasupawat S."/>
        </authorList>
    </citation>
    <scope>NUCLEOTIDE SEQUENCE [LARGE SCALE GENOMIC DNA]</scope>
    <source>
        <strain evidence="2 3">CYP1-5</strain>
    </source>
</reference>
<sequence>MIHWRKSSHSMGDHGECVEVSTNTRTLFVRDSKAPEGARLALGSEAWVDLVRRVKSGALDL</sequence>
<feature type="domain" description="DUF397" evidence="1">
    <location>
        <begin position="3"/>
        <end position="55"/>
    </location>
</feature>